<evidence type="ECO:0000313" key="7">
    <source>
        <dbReference type="EMBL" id="KAK2198237.1"/>
    </source>
</evidence>
<evidence type="ECO:0000256" key="4">
    <source>
        <dbReference type="ARBA" id="ARBA00022917"/>
    </source>
</evidence>
<keyword evidence="3" id="KW-0694">RNA-binding</keyword>
<keyword evidence="5" id="KW-0175">Coiled coil</keyword>
<dbReference type="RefSeq" id="XP_067805079.1">
    <property type="nucleotide sequence ID" value="XM_067946288.1"/>
</dbReference>
<dbReference type="InterPro" id="IPR015943">
    <property type="entry name" value="WD40/YVTN_repeat-like_dom_sf"/>
</dbReference>
<dbReference type="PANTHER" id="PTHR14068:SF0">
    <property type="entry name" value="EUKARYOTIC TRANSLATION INITIATION FACTOR 3 SUBUNIT B"/>
    <property type="match status" value="1"/>
</dbReference>
<dbReference type="PANTHER" id="PTHR14068">
    <property type="entry name" value="EUKARYOTIC TRANSLATION INITIATION FACTOR 3 EIF3 -RELATED"/>
    <property type="match status" value="1"/>
</dbReference>
<dbReference type="InterPro" id="IPR036322">
    <property type="entry name" value="WD40_repeat_dom_sf"/>
</dbReference>
<evidence type="ECO:0000259" key="6">
    <source>
        <dbReference type="Pfam" id="PF08662"/>
    </source>
</evidence>
<proteinExistence type="predicted"/>
<keyword evidence="4" id="KW-0648">Protein biosynthesis</keyword>
<evidence type="ECO:0000256" key="2">
    <source>
        <dbReference type="ARBA" id="ARBA00022540"/>
    </source>
</evidence>
<reference evidence="7" key="1">
    <citation type="journal article" date="2023" name="Nat. Microbiol.">
        <title>Babesia duncani multi-omics identifies virulence factors and drug targets.</title>
        <authorList>
            <person name="Singh P."/>
            <person name="Lonardi S."/>
            <person name="Liang Q."/>
            <person name="Vydyam P."/>
            <person name="Khabirova E."/>
            <person name="Fang T."/>
            <person name="Gihaz S."/>
            <person name="Thekkiniath J."/>
            <person name="Munshi M."/>
            <person name="Abel S."/>
            <person name="Ciampossin L."/>
            <person name="Batugedara G."/>
            <person name="Gupta M."/>
            <person name="Lu X.M."/>
            <person name="Lenz T."/>
            <person name="Chakravarty S."/>
            <person name="Cornillot E."/>
            <person name="Hu Y."/>
            <person name="Ma W."/>
            <person name="Gonzalez L.M."/>
            <person name="Sanchez S."/>
            <person name="Estrada K."/>
            <person name="Sanchez-Flores A."/>
            <person name="Montero E."/>
            <person name="Harb O.S."/>
            <person name="Le Roch K.G."/>
            <person name="Mamoun C.B."/>
        </authorList>
    </citation>
    <scope>NUCLEOTIDE SEQUENCE</scope>
    <source>
        <strain evidence="7">WA1</strain>
    </source>
</reference>
<feature type="domain" description="Translation initiation factor beta propellor-like" evidence="6">
    <location>
        <begin position="1"/>
        <end position="212"/>
    </location>
</feature>
<dbReference type="GeneID" id="94335544"/>
<dbReference type="EMBL" id="JALLKP010000001">
    <property type="protein sequence ID" value="KAK2198237.1"/>
    <property type="molecule type" value="Genomic_DNA"/>
</dbReference>
<dbReference type="Proteomes" id="UP001214638">
    <property type="component" value="Unassembled WGS sequence"/>
</dbReference>
<dbReference type="GO" id="GO:0003743">
    <property type="term" value="F:translation initiation factor activity"/>
    <property type="evidence" value="ECO:0007669"/>
    <property type="project" value="UniProtKB-KW"/>
</dbReference>
<dbReference type="KEGG" id="bdw:94335544"/>
<dbReference type="InterPro" id="IPR011400">
    <property type="entry name" value="EIF3B"/>
</dbReference>
<dbReference type="GO" id="GO:0031369">
    <property type="term" value="F:translation initiation factor binding"/>
    <property type="evidence" value="ECO:0007669"/>
    <property type="project" value="InterPro"/>
</dbReference>
<name>A0AAD9UQU2_9APIC</name>
<evidence type="ECO:0000313" key="8">
    <source>
        <dbReference type="Proteomes" id="UP001214638"/>
    </source>
</evidence>
<keyword evidence="8" id="KW-1185">Reference proteome</keyword>
<accession>A0AAD9UQU2</accession>
<dbReference type="InterPro" id="IPR013979">
    <property type="entry name" value="TIF_beta_prop-like"/>
</dbReference>
<feature type="coiled-coil region" evidence="5">
    <location>
        <begin position="228"/>
        <end position="255"/>
    </location>
</feature>
<comment type="caution">
    <text evidence="7">The sequence shown here is derived from an EMBL/GenBank/DDBJ whole genome shotgun (WGS) entry which is preliminary data.</text>
</comment>
<keyword evidence="2 7" id="KW-0396">Initiation factor</keyword>
<dbReference type="SUPFAM" id="SSF50978">
    <property type="entry name" value="WD40 repeat-like"/>
    <property type="match status" value="1"/>
</dbReference>
<evidence type="ECO:0000256" key="3">
    <source>
        <dbReference type="ARBA" id="ARBA00022884"/>
    </source>
</evidence>
<evidence type="ECO:0000256" key="1">
    <source>
        <dbReference type="ARBA" id="ARBA00022490"/>
    </source>
</evidence>
<sequence>MHWQSRGDFFCLRTTISKKTGKKGRKQFNQLEIFRVRERNIPVDTIQIEETSSVKQLHWEEGNSKRFALIVKDEETCTHAIRFYRVSDVGAKTDTVWITTFDINAQLNHLQWSPCGNYFILACLGAEGTLFFCTLNDQDKVEVLYKDEHFMMNSVRWSSCGRYLATCVNVPMPSLQDIADSDTFRYSAEAGYCLWSFQGRLLYKKKCENFYSFDFRPHPASLLKPNEIEAIRRNLKEYTRRFDALDEQAKEEARRQYMEKRHVKEQEFMQHLYKLLAWFKSLPRYADFEQGWQDYYNPSNWDSHIQVFEEVLHVKEQVLE</sequence>
<dbReference type="Pfam" id="PF08662">
    <property type="entry name" value="eIF2A"/>
    <property type="match status" value="1"/>
</dbReference>
<keyword evidence="1" id="KW-0963">Cytoplasm</keyword>
<organism evidence="7 8">
    <name type="scientific">Babesia duncani</name>
    <dbReference type="NCBI Taxonomy" id="323732"/>
    <lineage>
        <taxon>Eukaryota</taxon>
        <taxon>Sar</taxon>
        <taxon>Alveolata</taxon>
        <taxon>Apicomplexa</taxon>
        <taxon>Aconoidasida</taxon>
        <taxon>Piroplasmida</taxon>
        <taxon>Babesiidae</taxon>
        <taxon>Babesia</taxon>
    </lineage>
</organism>
<evidence type="ECO:0000256" key="5">
    <source>
        <dbReference type="SAM" id="Coils"/>
    </source>
</evidence>
<dbReference type="GO" id="GO:0005852">
    <property type="term" value="C:eukaryotic translation initiation factor 3 complex"/>
    <property type="evidence" value="ECO:0007669"/>
    <property type="project" value="InterPro"/>
</dbReference>
<dbReference type="AlphaFoldDB" id="A0AAD9UQU2"/>
<dbReference type="Gene3D" id="2.130.10.10">
    <property type="entry name" value="YVTN repeat-like/Quinoprotein amine dehydrogenase"/>
    <property type="match status" value="1"/>
</dbReference>
<protein>
    <submittedName>
        <fullName evidence="7">Bifunctional Translation initiation factor</fullName>
    </submittedName>
</protein>
<dbReference type="GO" id="GO:0003723">
    <property type="term" value="F:RNA binding"/>
    <property type="evidence" value="ECO:0007669"/>
    <property type="project" value="UniProtKB-KW"/>
</dbReference>
<gene>
    <name evidence="7" type="ORF">BdWA1_001246</name>
</gene>